<dbReference type="RefSeq" id="WP_405337293.1">
    <property type="nucleotide sequence ID" value="NZ_JBANFI010000002.1"/>
</dbReference>
<dbReference type="InterPro" id="IPR011006">
    <property type="entry name" value="CheY-like_superfamily"/>
</dbReference>
<organism evidence="4 5">
    <name type="scientific">Marinospirillum alkalitolerans</name>
    <dbReference type="NCBI Taxonomy" id="3123374"/>
    <lineage>
        <taxon>Bacteria</taxon>
        <taxon>Pseudomonadati</taxon>
        <taxon>Pseudomonadota</taxon>
        <taxon>Gammaproteobacteria</taxon>
        <taxon>Oceanospirillales</taxon>
        <taxon>Oceanospirillaceae</taxon>
        <taxon>Marinospirillum</taxon>
    </lineage>
</organism>
<feature type="modified residue" description="4-aspartylphosphate" evidence="2">
    <location>
        <position position="56"/>
    </location>
</feature>
<name>A0ABW8PW43_9GAMM</name>
<proteinExistence type="predicted"/>
<feature type="domain" description="Response regulatory" evidence="3">
    <location>
        <begin position="5"/>
        <end position="123"/>
    </location>
</feature>
<dbReference type="Pfam" id="PF00072">
    <property type="entry name" value="Response_reg"/>
    <property type="match status" value="1"/>
</dbReference>
<dbReference type="PANTHER" id="PTHR44591">
    <property type="entry name" value="STRESS RESPONSE REGULATOR PROTEIN 1"/>
    <property type="match status" value="1"/>
</dbReference>
<dbReference type="PANTHER" id="PTHR44591:SF3">
    <property type="entry name" value="RESPONSE REGULATORY DOMAIN-CONTAINING PROTEIN"/>
    <property type="match status" value="1"/>
</dbReference>
<gene>
    <name evidence="4" type="ORF">V6U78_03600</name>
</gene>
<dbReference type="SUPFAM" id="SSF52172">
    <property type="entry name" value="CheY-like"/>
    <property type="match status" value="1"/>
</dbReference>
<evidence type="ECO:0000259" key="3">
    <source>
        <dbReference type="PROSITE" id="PS50110"/>
    </source>
</evidence>
<keyword evidence="1 2" id="KW-0597">Phosphoprotein</keyword>
<accession>A0ABW8PW43</accession>
<dbReference type="Proteomes" id="UP001621714">
    <property type="component" value="Unassembled WGS sequence"/>
</dbReference>
<reference evidence="4 5" key="1">
    <citation type="submission" date="2024-02" db="EMBL/GenBank/DDBJ databases">
        <title>Marinospirillum sp. MEB 164 isolated from Lonar lake sediment.</title>
        <authorList>
            <person name="Joshi A."/>
            <person name="Thite S."/>
        </authorList>
    </citation>
    <scope>NUCLEOTIDE SEQUENCE [LARGE SCALE GENOMIC DNA]</scope>
    <source>
        <strain evidence="4 5">MEB164</strain>
    </source>
</reference>
<dbReference type="InterPro" id="IPR050595">
    <property type="entry name" value="Bact_response_regulator"/>
</dbReference>
<evidence type="ECO:0000313" key="4">
    <source>
        <dbReference type="EMBL" id="MFK7160119.1"/>
    </source>
</evidence>
<dbReference type="PROSITE" id="PS50110">
    <property type="entry name" value="RESPONSE_REGULATORY"/>
    <property type="match status" value="1"/>
</dbReference>
<keyword evidence="5" id="KW-1185">Reference proteome</keyword>
<evidence type="ECO:0000256" key="1">
    <source>
        <dbReference type="ARBA" id="ARBA00022553"/>
    </source>
</evidence>
<dbReference type="InterPro" id="IPR001789">
    <property type="entry name" value="Sig_transdc_resp-reg_receiver"/>
</dbReference>
<evidence type="ECO:0000313" key="5">
    <source>
        <dbReference type="Proteomes" id="UP001621714"/>
    </source>
</evidence>
<dbReference type="SMART" id="SM00448">
    <property type="entry name" value="REC"/>
    <property type="match status" value="1"/>
</dbReference>
<dbReference type="EMBL" id="JBANFI010000002">
    <property type="protein sequence ID" value="MFK7160119.1"/>
    <property type="molecule type" value="Genomic_DNA"/>
</dbReference>
<protein>
    <submittedName>
        <fullName evidence="4">Response regulator</fullName>
    </submittedName>
</protein>
<dbReference type="Gene3D" id="3.40.50.2300">
    <property type="match status" value="1"/>
</dbReference>
<evidence type="ECO:0000256" key="2">
    <source>
        <dbReference type="PROSITE-ProRule" id="PRU00169"/>
    </source>
</evidence>
<comment type="caution">
    <text evidence="4">The sequence shown here is derived from an EMBL/GenBank/DDBJ whole genome shotgun (WGS) entry which is preliminary data.</text>
</comment>
<sequence>MKKIRLLVVDDAKFIRDLVQKTLRAEYPEFEIQEADNGRRAQSILKNQSFDLILCDWEMPEMSGLELLKWIRSNEDMQDQSFIMVTSLDQKENVVEALQAGVNNYVTKPFSAEQLISKIMKELVRSGKLTQAEVNSLGRKDRIASAGGAELLAGGLAAKPVTVKKGPREKGLLLLNAEQKYPMQVKDVNPREITLQVTREASLQLGQPVLLGLMGGTEDAPLKVSVRAFVLSQQLAERTPRSEQQLVKAVFLKQDPETAQKFDQLLNAPQG</sequence>